<dbReference type="RefSeq" id="WP_266068729.1">
    <property type="nucleotide sequence ID" value="NZ_JAPJDA010000006.1"/>
</dbReference>
<evidence type="ECO:0000313" key="1">
    <source>
        <dbReference type="EMBL" id="MCX2837496.1"/>
    </source>
</evidence>
<accession>A0A9X3CVJ1</accession>
<dbReference type="Proteomes" id="UP001148482">
    <property type="component" value="Unassembled WGS sequence"/>
</dbReference>
<organism evidence="1 2">
    <name type="scientific">Salinimicrobium profundisediminis</name>
    <dbReference type="NCBI Taxonomy" id="2994553"/>
    <lineage>
        <taxon>Bacteria</taxon>
        <taxon>Pseudomonadati</taxon>
        <taxon>Bacteroidota</taxon>
        <taxon>Flavobacteriia</taxon>
        <taxon>Flavobacteriales</taxon>
        <taxon>Flavobacteriaceae</taxon>
        <taxon>Salinimicrobium</taxon>
    </lineage>
</organism>
<protein>
    <submittedName>
        <fullName evidence="1">Uncharacterized protein</fullName>
    </submittedName>
</protein>
<name>A0A9X3CVJ1_9FLAO</name>
<gene>
    <name evidence="1" type="ORF">OQ279_04965</name>
</gene>
<dbReference type="AlphaFoldDB" id="A0A9X3CVJ1"/>
<evidence type="ECO:0000313" key="2">
    <source>
        <dbReference type="Proteomes" id="UP001148482"/>
    </source>
</evidence>
<reference evidence="1" key="1">
    <citation type="submission" date="2022-11" db="EMBL/GenBank/DDBJ databases">
        <title>Salinimicrobium profundisediminis sp. nov., isolated from deep-sea sediment of the Mariana Trench.</title>
        <authorList>
            <person name="Fu H."/>
        </authorList>
    </citation>
    <scope>NUCLEOTIDE SEQUENCE</scope>
    <source>
        <strain evidence="1">MT39</strain>
    </source>
</reference>
<sequence length="389" mass="45395">MIVIHQPVIKEDIQFVNISSKINVNGKERVLWYKLSGKFQKYLVVEQADAFLVGILFLALKKGYDIKINAAISHKLYYNISHYLINALCLANPQFKKIKIYATQLSDVDLNIGNIAGTGLSCGVDSFATYYDHLDEIEPFKIEYFTFFNSGSHGDLGGEHAWKVYNDRLHQVSSFAHKVEKDVITVDSNISEILQMNFLQTNSLRNISCILHLQKLFKNYYLASKNRFDIFNLNAKDNQDYDTLILGLLSTESLTFHSAVSQLKRTERTNFISTFPDTYSHLDVCTNPNERNNKINCSKCDKCLRTQLTLDLYDKLELYHDVFHLEEFYKRKNQFIGKILNFPNDPFNIDIYEVLKEKKLYNRIYWSYKIKYKMRSKTLGIKKLLKKKL</sequence>
<keyword evidence="2" id="KW-1185">Reference proteome</keyword>
<proteinExistence type="predicted"/>
<dbReference type="EMBL" id="JAPJDA010000006">
    <property type="protein sequence ID" value="MCX2837496.1"/>
    <property type="molecule type" value="Genomic_DNA"/>
</dbReference>
<comment type="caution">
    <text evidence="1">The sequence shown here is derived from an EMBL/GenBank/DDBJ whole genome shotgun (WGS) entry which is preliminary data.</text>
</comment>